<evidence type="ECO:0000313" key="1">
    <source>
        <dbReference type="EMBL" id="MPC97552.1"/>
    </source>
</evidence>
<comment type="caution">
    <text evidence="1">The sequence shown here is derived from an EMBL/GenBank/DDBJ whole genome shotgun (WGS) entry which is preliminary data.</text>
</comment>
<proteinExistence type="predicted"/>
<dbReference type="Proteomes" id="UP000324222">
    <property type="component" value="Unassembled WGS sequence"/>
</dbReference>
<dbReference type="EMBL" id="VSRR010110485">
    <property type="protein sequence ID" value="MPC97552.1"/>
    <property type="molecule type" value="Genomic_DNA"/>
</dbReference>
<sequence length="91" mass="10599">MLFLRYTTPNPMIPTRPTDRFPSEAPEGVSYEGHALHKCYDDLKMYSILKHFHIVPPLCLKDFSLGYIGFKECVYGSSDRLTKLQHLQEKH</sequence>
<dbReference type="AlphaFoldDB" id="A0A5B7JNA8"/>
<reference evidence="1 2" key="1">
    <citation type="submission" date="2019-05" db="EMBL/GenBank/DDBJ databases">
        <title>Another draft genome of Portunus trituberculatus and its Hox gene families provides insights of decapod evolution.</title>
        <authorList>
            <person name="Jeong J.-H."/>
            <person name="Song I."/>
            <person name="Kim S."/>
            <person name="Choi T."/>
            <person name="Kim D."/>
            <person name="Ryu S."/>
            <person name="Kim W."/>
        </authorList>
    </citation>
    <scope>NUCLEOTIDE SEQUENCE [LARGE SCALE GENOMIC DNA]</scope>
    <source>
        <tissue evidence="1">Muscle</tissue>
    </source>
</reference>
<protein>
    <submittedName>
        <fullName evidence="1">Uncharacterized protein</fullName>
    </submittedName>
</protein>
<name>A0A5B7JNA8_PORTR</name>
<keyword evidence="2" id="KW-1185">Reference proteome</keyword>
<evidence type="ECO:0000313" key="2">
    <source>
        <dbReference type="Proteomes" id="UP000324222"/>
    </source>
</evidence>
<accession>A0A5B7JNA8</accession>
<gene>
    <name evidence="1" type="ORF">E2C01_092872</name>
</gene>
<organism evidence="1 2">
    <name type="scientific">Portunus trituberculatus</name>
    <name type="common">Swimming crab</name>
    <name type="synonym">Neptunus trituberculatus</name>
    <dbReference type="NCBI Taxonomy" id="210409"/>
    <lineage>
        <taxon>Eukaryota</taxon>
        <taxon>Metazoa</taxon>
        <taxon>Ecdysozoa</taxon>
        <taxon>Arthropoda</taxon>
        <taxon>Crustacea</taxon>
        <taxon>Multicrustacea</taxon>
        <taxon>Malacostraca</taxon>
        <taxon>Eumalacostraca</taxon>
        <taxon>Eucarida</taxon>
        <taxon>Decapoda</taxon>
        <taxon>Pleocyemata</taxon>
        <taxon>Brachyura</taxon>
        <taxon>Eubrachyura</taxon>
        <taxon>Portunoidea</taxon>
        <taxon>Portunidae</taxon>
        <taxon>Portuninae</taxon>
        <taxon>Portunus</taxon>
    </lineage>
</organism>